<evidence type="ECO:0000256" key="3">
    <source>
        <dbReference type="PROSITE-ProRule" id="PRU00023"/>
    </source>
</evidence>
<keyword evidence="2 3" id="KW-0040">ANK repeat</keyword>
<evidence type="ECO:0000256" key="4">
    <source>
        <dbReference type="SAM" id="MobiDB-lite"/>
    </source>
</evidence>
<gene>
    <name evidence="5" type="ORF">BGW36DRAFT_84570</name>
</gene>
<dbReference type="InterPro" id="IPR002110">
    <property type="entry name" value="Ankyrin_rpt"/>
</dbReference>
<proteinExistence type="predicted"/>
<dbReference type="RefSeq" id="XP_046076279.1">
    <property type="nucleotide sequence ID" value="XM_046222635.1"/>
</dbReference>
<feature type="repeat" description="ANK" evidence="3">
    <location>
        <begin position="347"/>
        <end position="379"/>
    </location>
</feature>
<dbReference type="Gene3D" id="1.25.40.20">
    <property type="entry name" value="Ankyrin repeat-containing domain"/>
    <property type="match status" value="1"/>
</dbReference>
<reference evidence="5" key="1">
    <citation type="submission" date="2021-12" db="EMBL/GenBank/DDBJ databases">
        <title>Convergent genome expansion in fungi linked to evolution of root-endophyte symbiosis.</title>
        <authorList>
            <consortium name="DOE Joint Genome Institute"/>
            <person name="Ke Y.-H."/>
            <person name="Bonito G."/>
            <person name="Liao H.-L."/>
            <person name="Looney B."/>
            <person name="Rojas-Flechas A."/>
            <person name="Nash J."/>
            <person name="Hameed K."/>
            <person name="Schadt C."/>
            <person name="Martin F."/>
            <person name="Crous P.W."/>
            <person name="Miettinen O."/>
            <person name="Magnuson J.K."/>
            <person name="Labbe J."/>
            <person name="Jacobson D."/>
            <person name="Doktycz M.J."/>
            <person name="Veneault-Fourrey C."/>
            <person name="Kuo A."/>
            <person name="Mondo S."/>
            <person name="Calhoun S."/>
            <person name="Riley R."/>
            <person name="Ohm R."/>
            <person name="LaButti K."/>
            <person name="Andreopoulos B."/>
            <person name="Pangilinan J."/>
            <person name="Nolan M."/>
            <person name="Tritt A."/>
            <person name="Clum A."/>
            <person name="Lipzen A."/>
            <person name="Daum C."/>
            <person name="Barry K."/>
            <person name="Grigoriev I.V."/>
            <person name="Vilgalys R."/>
        </authorList>
    </citation>
    <scope>NUCLEOTIDE SEQUENCE</scope>
    <source>
        <strain evidence="5">PMI_201</strain>
    </source>
</reference>
<feature type="repeat" description="ANK" evidence="3">
    <location>
        <begin position="267"/>
        <end position="299"/>
    </location>
</feature>
<keyword evidence="1" id="KW-0677">Repeat</keyword>
<dbReference type="PANTHER" id="PTHR24198:SF165">
    <property type="entry name" value="ANKYRIN REPEAT-CONTAINING PROTEIN-RELATED"/>
    <property type="match status" value="1"/>
</dbReference>
<dbReference type="Pfam" id="PF12796">
    <property type="entry name" value="Ank_2"/>
    <property type="match status" value="1"/>
</dbReference>
<dbReference type="SMART" id="SM00248">
    <property type="entry name" value="ANK"/>
    <property type="match status" value="3"/>
</dbReference>
<dbReference type="GeneID" id="70252921"/>
<comment type="caution">
    <text evidence="5">The sequence shown here is derived from an EMBL/GenBank/DDBJ whole genome shotgun (WGS) entry which is preliminary data.</text>
</comment>
<dbReference type="Proteomes" id="UP001201262">
    <property type="component" value="Unassembled WGS sequence"/>
</dbReference>
<dbReference type="PANTHER" id="PTHR24198">
    <property type="entry name" value="ANKYRIN REPEAT AND PROTEIN KINASE DOMAIN-CONTAINING PROTEIN"/>
    <property type="match status" value="1"/>
</dbReference>
<dbReference type="PRINTS" id="PR01415">
    <property type="entry name" value="ANKYRIN"/>
</dbReference>
<evidence type="ECO:0000313" key="5">
    <source>
        <dbReference type="EMBL" id="KAH8703261.1"/>
    </source>
</evidence>
<dbReference type="AlphaFoldDB" id="A0AAD4L005"/>
<keyword evidence="6" id="KW-1185">Reference proteome</keyword>
<sequence length="410" mass="45139">MAELLSILQVAEIATKTSIQLYDFFSTITHAPQEIRGITRDINSFNTLVCNLTASLKSPDVRAIIENDLEITNAIESLKEPIGNSRKTFEKMEEKLRPHLKEDISSSEPPKGNGDAPAQQRRLSRTDVKWYFKRKEVYSLLGEMERNKVTFGDAMGYVTLLLSFKTSAIMKANSAATGPKPQDATIKTPFDDDAGSALIRFAETASTLPQGSLSDSKPLVDTRSSMVEPEETESQLTDTLIQAVKIGSLPLVKASLEKANINGQDRDGRTPLSFAAELGHVQVTELLLARGAIVSIRQYSNHRQQGSSEPLRESGRTPLLWAAAKGNSAIVHLLLQYGANPNARSTSGRFALQEATMNNNVDIVKLLLQYKADANARSYNFVRSLFVFGLFVHLINTRNIHSPALFCDAT</sequence>
<dbReference type="EMBL" id="JAJTJA010000002">
    <property type="protein sequence ID" value="KAH8703261.1"/>
    <property type="molecule type" value="Genomic_DNA"/>
</dbReference>
<dbReference type="PROSITE" id="PS50297">
    <property type="entry name" value="ANK_REP_REGION"/>
    <property type="match status" value="3"/>
</dbReference>
<feature type="repeat" description="ANK" evidence="3">
    <location>
        <begin position="314"/>
        <end position="346"/>
    </location>
</feature>
<feature type="region of interest" description="Disordered" evidence="4">
    <location>
        <begin position="208"/>
        <end position="234"/>
    </location>
</feature>
<accession>A0AAD4L005</accession>
<dbReference type="PROSITE" id="PS50088">
    <property type="entry name" value="ANK_REPEAT"/>
    <property type="match status" value="3"/>
</dbReference>
<organism evidence="5 6">
    <name type="scientific">Talaromyces proteolyticus</name>
    <dbReference type="NCBI Taxonomy" id="1131652"/>
    <lineage>
        <taxon>Eukaryota</taxon>
        <taxon>Fungi</taxon>
        <taxon>Dikarya</taxon>
        <taxon>Ascomycota</taxon>
        <taxon>Pezizomycotina</taxon>
        <taxon>Eurotiomycetes</taxon>
        <taxon>Eurotiomycetidae</taxon>
        <taxon>Eurotiales</taxon>
        <taxon>Trichocomaceae</taxon>
        <taxon>Talaromyces</taxon>
        <taxon>Talaromyces sect. Bacilispori</taxon>
    </lineage>
</organism>
<evidence type="ECO:0000256" key="1">
    <source>
        <dbReference type="ARBA" id="ARBA00022737"/>
    </source>
</evidence>
<protein>
    <submittedName>
        <fullName evidence="5">Ankyrin repeat-containing domain protein</fullName>
    </submittedName>
</protein>
<dbReference type="SUPFAM" id="SSF48403">
    <property type="entry name" value="Ankyrin repeat"/>
    <property type="match status" value="1"/>
</dbReference>
<evidence type="ECO:0000256" key="2">
    <source>
        <dbReference type="ARBA" id="ARBA00023043"/>
    </source>
</evidence>
<feature type="region of interest" description="Disordered" evidence="4">
    <location>
        <begin position="99"/>
        <end position="121"/>
    </location>
</feature>
<evidence type="ECO:0000313" key="6">
    <source>
        <dbReference type="Proteomes" id="UP001201262"/>
    </source>
</evidence>
<dbReference type="InterPro" id="IPR036770">
    <property type="entry name" value="Ankyrin_rpt-contain_sf"/>
</dbReference>
<name>A0AAD4L005_9EURO</name>
<dbReference type="Pfam" id="PF00023">
    <property type="entry name" value="Ank"/>
    <property type="match status" value="1"/>
</dbReference>